<dbReference type="Gene3D" id="3.40.50.2000">
    <property type="entry name" value="Glycogen Phosphorylase B"/>
    <property type="match status" value="1"/>
</dbReference>
<protein>
    <submittedName>
        <fullName evidence="1">Uncharacterized protein</fullName>
    </submittedName>
</protein>
<dbReference type="AlphaFoldDB" id="U7E2C1"/>
<evidence type="ECO:0000313" key="2">
    <source>
        <dbReference type="Proteomes" id="UP000006729"/>
    </source>
</evidence>
<dbReference type="SUPFAM" id="SSF53756">
    <property type="entry name" value="UDP-Glycosyltransferase/glycogen phosphorylase"/>
    <property type="match status" value="1"/>
</dbReference>
<accession>U7E2C1</accession>
<dbReference type="Proteomes" id="UP000006729">
    <property type="component" value="Chromosome 3"/>
</dbReference>
<gene>
    <name evidence="1" type="ORF">POPTR_003G027900</name>
</gene>
<evidence type="ECO:0000313" key="1">
    <source>
        <dbReference type="EMBL" id="PNT43318.1"/>
    </source>
</evidence>
<dbReference type="HOGENOM" id="CLU_152854_0_0_1"/>
<sequence>MANFTASQLKEIAAGLEASGHQFIRVFRRRKKRVKKTRKIVYLKDLRKEWKAKGYYQRMDTPSIRPICAEQFYNEKLVTDVLKNGVKEWPRVHGDHVKSEAVEKSNYDG</sequence>
<dbReference type="eggNOG" id="KOG1192">
    <property type="taxonomic scope" value="Eukaryota"/>
</dbReference>
<organism evidence="1 2">
    <name type="scientific">Populus trichocarpa</name>
    <name type="common">Western balsam poplar</name>
    <name type="synonym">Populus balsamifera subsp. trichocarpa</name>
    <dbReference type="NCBI Taxonomy" id="3694"/>
    <lineage>
        <taxon>Eukaryota</taxon>
        <taxon>Viridiplantae</taxon>
        <taxon>Streptophyta</taxon>
        <taxon>Embryophyta</taxon>
        <taxon>Tracheophyta</taxon>
        <taxon>Spermatophyta</taxon>
        <taxon>Magnoliopsida</taxon>
        <taxon>eudicotyledons</taxon>
        <taxon>Gunneridae</taxon>
        <taxon>Pentapetalae</taxon>
        <taxon>rosids</taxon>
        <taxon>fabids</taxon>
        <taxon>Malpighiales</taxon>
        <taxon>Salicaceae</taxon>
        <taxon>Saliceae</taxon>
        <taxon>Populus</taxon>
    </lineage>
</organism>
<name>U7E2C1_POPTR</name>
<proteinExistence type="predicted"/>
<dbReference type="InParanoid" id="U7E2C1"/>
<keyword evidence="2" id="KW-1185">Reference proteome</keyword>
<dbReference type="EMBL" id="CM009292">
    <property type="protein sequence ID" value="PNT43318.1"/>
    <property type="molecule type" value="Genomic_DNA"/>
</dbReference>
<reference evidence="1 2" key="1">
    <citation type="journal article" date="2006" name="Science">
        <title>The genome of black cottonwood, Populus trichocarpa (Torr. &amp; Gray).</title>
        <authorList>
            <person name="Tuskan G.A."/>
            <person name="Difazio S."/>
            <person name="Jansson S."/>
            <person name="Bohlmann J."/>
            <person name="Grigoriev I."/>
            <person name="Hellsten U."/>
            <person name="Putnam N."/>
            <person name="Ralph S."/>
            <person name="Rombauts S."/>
            <person name="Salamov A."/>
            <person name="Schein J."/>
            <person name="Sterck L."/>
            <person name="Aerts A."/>
            <person name="Bhalerao R.R."/>
            <person name="Bhalerao R.P."/>
            <person name="Blaudez D."/>
            <person name="Boerjan W."/>
            <person name="Brun A."/>
            <person name="Brunner A."/>
            <person name="Busov V."/>
            <person name="Campbell M."/>
            <person name="Carlson J."/>
            <person name="Chalot M."/>
            <person name="Chapman J."/>
            <person name="Chen G.L."/>
            <person name="Cooper D."/>
            <person name="Coutinho P.M."/>
            <person name="Couturier J."/>
            <person name="Covert S."/>
            <person name="Cronk Q."/>
            <person name="Cunningham R."/>
            <person name="Davis J."/>
            <person name="Degroeve S."/>
            <person name="Dejardin A."/>
            <person name="Depamphilis C."/>
            <person name="Detter J."/>
            <person name="Dirks B."/>
            <person name="Dubchak I."/>
            <person name="Duplessis S."/>
            <person name="Ehlting J."/>
            <person name="Ellis B."/>
            <person name="Gendler K."/>
            <person name="Goodstein D."/>
            <person name="Gribskov M."/>
            <person name="Grimwood J."/>
            <person name="Groover A."/>
            <person name="Gunter L."/>
            <person name="Hamberger B."/>
            <person name="Heinze B."/>
            <person name="Helariutta Y."/>
            <person name="Henrissat B."/>
            <person name="Holligan D."/>
            <person name="Holt R."/>
            <person name="Huang W."/>
            <person name="Islam-Faridi N."/>
            <person name="Jones S."/>
            <person name="Jones-Rhoades M."/>
            <person name="Jorgensen R."/>
            <person name="Joshi C."/>
            <person name="Kangasjarvi J."/>
            <person name="Karlsson J."/>
            <person name="Kelleher C."/>
            <person name="Kirkpatrick R."/>
            <person name="Kirst M."/>
            <person name="Kohler A."/>
            <person name="Kalluri U."/>
            <person name="Larimer F."/>
            <person name="Leebens-Mack J."/>
            <person name="Leple J.C."/>
            <person name="Locascio P."/>
            <person name="Lou Y."/>
            <person name="Lucas S."/>
            <person name="Martin F."/>
            <person name="Montanini B."/>
            <person name="Napoli C."/>
            <person name="Nelson D.R."/>
            <person name="Nelson C."/>
            <person name="Nieminen K."/>
            <person name="Nilsson O."/>
            <person name="Pereda V."/>
            <person name="Peter G."/>
            <person name="Philippe R."/>
            <person name="Pilate G."/>
            <person name="Poliakov A."/>
            <person name="Razumovskaya J."/>
            <person name="Richardson P."/>
            <person name="Rinaldi C."/>
            <person name="Ritland K."/>
            <person name="Rouze P."/>
            <person name="Ryaboy D."/>
            <person name="Schmutz J."/>
            <person name="Schrader J."/>
            <person name="Segerman B."/>
            <person name="Shin H."/>
            <person name="Siddiqui A."/>
            <person name="Sterky F."/>
            <person name="Terry A."/>
            <person name="Tsai C.J."/>
            <person name="Uberbacher E."/>
            <person name="Unneberg P."/>
            <person name="Vahala J."/>
            <person name="Wall K."/>
            <person name="Wessler S."/>
            <person name="Yang G."/>
            <person name="Yin T."/>
            <person name="Douglas C."/>
            <person name="Marra M."/>
            <person name="Sandberg G."/>
            <person name="Van de Peer Y."/>
            <person name="Rokhsar D."/>
        </authorList>
    </citation>
    <scope>NUCLEOTIDE SEQUENCE [LARGE SCALE GENOMIC DNA]</scope>
    <source>
        <strain evidence="2">cv. Nisqually</strain>
    </source>
</reference>